<reference evidence="3 4" key="1">
    <citation type="journal article" date="2012" name="PLoS Pathog.">
        <title>Diverse lifestyles and strategies of plant pathogenesis encoded in the genomes of eighteen Dothideomycetes fungi.</title>
        <authorList>
            <person name="Ohm R.A."/>
            <person name="Feau N."/>
            <person name="Henrissat B."/>
            <person name="Schoch C.L."/>
            <person name="Horwitz B.A."/>
            <person name="Barry K.W."/>
            <person name="Condon B.J."/>
            <person name="Copeland A.C."/>
            <person name="Dhillon B."/>
            <person name="Glaser F."/>
            <person name="Hesse C.N."/>
            <person name="Kosti I."/>
            <person name="LaButti K."/>
            <person name="Lindquist E.A."/>
            <person name="Lucas S."/>
            <person name="Salamov A.A."/>
            <person name="Bradshaw R.E."/>
            <person name="Ciuffetti L."/>
            <person name="Hamelin R.C."/>
            <person name="Kema G.H.J."/>
            <person name="Lawrence C."/>
            <person name="Scott J.A."/>
            <person name="Spatafora J.W."/>
            <person name="Turgeon B.G."/>
            <person name="de Wit P.J.G.M."/>
            <person name="Zhong S."/>
            <person name="Goodwin S.B."/>
            <person name="Grigoriev I.V."/>
        </authorList>
    </citation>
    <scope>NUCLEOTIDE SEQUENCE [LARGE SCALE GENOMIC DNA]</scope>
    <source>
        <strain evidence="3 4">UAMH 10762</strain>
    </source>
</reference>
<dbReference type="InterPro" id="IPR057512">
    <property type="entry name" value="RTG2_C"/>
</dbReference>
<dbReference type="PANTHER" id="PTHR30005:SF0">
    <property type="entry name" value="RETROGRADE REGULATION PROTEIN 2"/>
    <property type="match status" value="1"/>
</dbReference>
<dbReference type="GO" id="GO:0006357">
    <property type="term" value="P:regulation of transcription by RNA polymerase II"/>
    <property type="evidence" value="ECO:0007669"/>
    <property type="project" value="TreeGrafter"/>
</dbReference>
<dbReference type="Gene3D" id="3.30.420.40">
    <property type="match status" value="1"/>
</dbReference>
<gene>
    <name evidence="3" type="ORF">BAUCODRAFT_54037</name>
</gene>
<dbReference type="HOGENOM" id="CLU_033165_0_0_1"/>
<feature type="domain" description="RTG2 C-terminal" evidence="2">
    <location>
        <begin position="339"/>
        <end position="541"/>
    </location>
</feature>
<dbReference type="KEGG" id="bcom:BAUCODRAFT_54037"/>
<evidence type="ECO:0000259" key="1">
    <source>
        <dbReference type="Pfam" id="PF02541"/>
    </source>
</evidence>
<evidence type="ECO:0000259" key="2">
    <source>
        <dbReference type="Pfam" id="PF23566"/>
    </source>
</evidence>
<dbReference type="InterPro" id="IPR043129">
    <property type="entry name" value="ATPase_NBD"/>
</dbReference>
<dbReference type="EMBL" id="KB445556">
    <property type="protein sequence ID" value="EMC95712.1"/>
    <property type="molecule type" value="Genomic_DNA"/>
</dbReference>
<organism evidence="3 4">
    <name type="scientific">Baudoinia panamericana (strain UAMH 10762)</name>
    <name type="common">Angels' share fungus</name>
    <name type="synonym">Baudoinia compniacensis (strain UAMH 10762)</name>
    <dbReference type="NCBI Taxonomy" id="717646"/>
    <lineage>
        <taxon>Eukaryota</taxon>
        <taxon>Fungi</taxon>
        <taxon>Dikarya</taxon>
        <taxon>Ascomycota</taxon>
        <taxon>Pezizomycotina</taxon>
        <taxon>Dothideomycetes</taxon>
        <taxon>Dothideomycetidae</taxon>
        <taxon>Mycosphaerellales</taxon>
        <taxon>Teratosphaeriaceae</taxon>
        <taxon>Baudoinia</taxon>
    </lineage>
</organism>
<evidence type="ECO:0000313" key="4">
    <source>
        <dbReference type="Proteomes" id="UP000011761"/>
    </source>
</evidence>
<sequence length="541" mass="59401">QAVVDMGSNGIRFSISNLQPPTARIMPTLYQHREGISLYDAQYAASGERRPIDEVTILAVLASFRLFQRTCEDFRVPKGNITVLATEATRTALNSEDFRRRIKKAVGWEVTMLPKEEEGRVGAMGIASSLPEVSGLVMDLGGGSTQLSWLIKTADSAEVLMPEQGAVSMPYGAAAVMRRLAEAEKAGKTAALKTELQTAMRNAYETLKVPSQLQNTASQHGGFTLYLSGGGFRGWGYVLMSRHHVKPYPIPVINGFSASRADFLGIDDVKQAAAAALQDEEDEMFRISDRRASQVPAVAFLISAIAEALPLIREVRFCQGGVREGFLFTKLSPEVRSQHPLVVATEPFDTTRSSTDIVDLLRASLPEADGSQDERDEYEQIFNMHTLAAFANLMYYHSSYPKDLQASAAMRSTTSGILAGVHGVLHESRTMLALLLCQRWGGDVPPIDDVFRHNMIQLVASPWPLWWINYLGAVANLIAAAYPAGVTGNNRGRLAVEAAWSPESTALALVVKIKFARDTSSADFSRELKHLEKVGKRRRWV</sequence>
<dbReference type="FunFam" id="3.30.420.40:FF:000191">
    <property type="entry name" value="Retrograde regulation protein 2"/>
    <property type="match status" value="1"/>
</dbReference>
<dbReference type="RefSeq" id="XP_007676911.1">
    <property type="nucleotide sequence ID" value="XM_007678721.1"/>
</dbReference>
<evidence type="ECO:0000313" key="3">
    <source>
        <dbReference type="EMBL" id="EMC95712.1"/>
    </source>
</evidence>
<feature type="non-terminal residue" evidence="3">
    <location>
        <position position="541"/>
    </location>
</feature>
<dbReference type="SUPFAM" id="SSF53067">
    <property type="entry name" value="Actin-like ATPase domain"/>
    <property type="match status" value="2"/>
</dbReference>
<dbReference type="InterPro" id="IPR050273">
    <property type="entry name" value="GppA/Ppx_hydrolase"/>
</dbReference>
<name>M2LMZ7_BAUPA</name>
<proteinExistence type="predicted"/>
<dbReference type="Proteomes" id="UP000011761">
    <property type="component" value="Unassembled WGS sequence"/>
</dbReference>
<dbReference type="PANTHER" id="PTHR30005">
    <property type="entry name" value="EXOPOLYPHOSPHATASE"/>
    <property type="match status" value="1"/>
</dbReference>
<accession>M2LMZ7</accession>
<dbReference type="Pfam" id="PF02541">
    <property type="entry name" value="Ppx-GppA"/>
    <property type="match status" value="1"/>
</dbReference>
<dbReference type="OMA" id="GWGYMLM"/>
<dbReference type="Pfam" id="PF23566">
    <property type="entry name" value="RTG2_C"/>
    <property type="match status" value="1"/>
</dbReference>
<dbReference type="OrthoDB" id="2014654at2759"/>
<dbReference type="InterPro" id="IPR003695">
    <property type="entry name" value="Ppx_GppA_N"/>
</dbReference>
<feature type="domain" description="Ppx/GppA phosphatase N-terminal" evidence="1">
    <location>
        <begin position="25"/>
        <end position="331"/>
    </location>
</feature>
<protein>
    <submittedName>
        <fullName evidence="3">Uncharacterized protein</fullName>
    </submittedName>
</protein>
<feature type="non-terminal residue" evidence="3">
    <location>
        <position position="1"/>
    </location>
</feature>
<dbReference type="GeneID" id="19115299"/>
<dbReference type="Gene3D" id="3.30.420.150">
    <property type="entry name" value="Exopolyphosphatase. Domain 2"/>
    <property type="match status" value="1"/>
</dbReference>
<dbReference type="eggNOG" id="ENOG502QRXN">
    <property type="taxonomic scope" value="Eukaryota"/>
</dbReference>
<keyword evidence="4" id="KW-1185">Reference proteome</keyword>
<dbReference type="AlphaFoldDB" id="M2LMZ7"/>